<dbReference type="Proteomes" id="UP000676336">
    <property type="component" value="Unassembled WGS sequence"/>
</dbReference>
<protein>
    <submittedName>
        <fullName evidence="1">Uncharacterized protein</fullName>
    </submittedName>
</protein>
<accession>A0A8S3ALV2</accession>
<feature type="non-terminal residue" evidence="1">
    <location>
        <position position="70"/>
    </location>
</feature>
<comment type="caution">
    <text evidence="1">The sequence shown here is derived from an EMBL/GenBank/DDBJ whole genome shotgun (WGS) entry which is preliminary data.</text>
</comment>
<sequence>MSDNQKLIRDLEDLLSAPVEERYKKFLSIIAECEKFHQLNLTSVKEFDKVHNDLLDLLVVDEYNGALIDR</sequence>
<dbReference type="EMBL" id="CAJOBI010132449">
    <property type="protein sequence ID" value="CAF4731132.1"/>
    <property type="molecule type" value="Genomic_DNA"/>
</dbReference>
<reference evidence="1" key="1">
    <citation type="submission" date="2021-02" db="EMBL/GenBank/DDBJ databases">
        <authorList>
            <person name="Nowell W R."/>
        </authorList>
    </citation>
    <scope>NUCLEOTIDE SEQUENCE</scope>
</reference>
<evidence type="ECO:0000313" key="1">
    <source>
        <dbReference type="EMBL" id="CAF4731132.1"/>
    </source>
</evidence>
<name>A0A8S3ALV2_9BILA</name>
<proteinExistence type="predicted"/>
<dbReference type="AlphaFoldDB" id="A0A8S3ALV2"/>
<gene>
    <name evidence="1" type="ORF">SMN809_LOCUS44272</name>
</gene>
<evidence type="ECO:0000313" key="2">
    <source>
        <dbReference type="Proteomes" id="UP000676336"/>
    </source>
</evidence>
<organism evidence="1 2">
    <name type="scientific">Rotaria magnacalcarata</name>
    <dbReference type="NCBI Taxonomy" id="392030"/>
    <lineage>
        <taxon>Eukaryota</taxon>
        <taxon>Metazoa</taxon>
        <taxon>Spiralia</taxon>
        <taxon>Gnathifera</taxon>
        <taxon>Rotifera</taxon>
        <taxon>Eurotatoria</taxon>
        <taxon>Bdelloidea</taxon>
        <taxon>Philodinida</taxon>
        <taxon>Philodinidae</taxon>
        <taxon>Rotaria</taxon>
    </lineage>
</organism>